<evidence type="ECO:0000256" key="4">
    <source>
        <dbReference type="SAM" id="SignalP"/>
    </source>
</evidence>
<dbReference type="InterPro" id="IPR011049">
    <property type="entry name" value="Serralysin-like_metalloprot_C"/>
</dbReference>
<dbReference type="PRINTS" id="PR00313">
    <property type="entry name" value="CABNDNGRPT"/>
</dbReference>
<feature type="region of interest" description="Disordered" evidence="3">
    <location>
        <begin position="2062"/>
        <end position="2084"/>
    </location>
</feature>
<evidence type="ECO:0000256" key="1">
    <source>
        <dbReference type="ARBA" id="ARBA00004613"/>
    </source>
</evidence>
<dbReference type="PROSITE" id="PS00330">
    <property type="entry name" value="HEMOLYSIN_CALCIUM"/>
    <property type="match status" value="4"/>
</dbReference>
<reference evidence="6" key="1">
    <citation type="journal article" date="2019" name="Int. J. Syst. Evol. Microbiol.">
        <title>The Global Catalogue of Microorganisms (GCM) 10K type strain sequencing project: providing services to taxonomists for standard genome sequencing and annotation.</title>
        <authorList>
            <consortium name="The Broad Institute Genomics Platform"/>
            <consortium name="The Broad Institute Genome Sequencing Center for Infectious Disease"/>
            <person name="Wu L."/>
            <person name="Ma J."/>
        </authorList>
    </citation>
    <scope>NUCLEOTIDE SEQUENCE [LARGE SCALE GENOMIC DNA]</scope>
    <source>
        <strain evidence="6">JCM 19125</strain>
    </source>
</reference>
<evidence type="ECO:0000256" key="2">
    <source>
        <dbReference type="ARBA" id="ARBA00022525"/>
    </source>
</evidence>
<dbReference type="Gene3D" id="2.60.40.10">
    <property type="entry name" value="Immunoglobulins"/>
    <property type="match status" value="1"/>
</dbReference>
<dbReference type="InterPro" id="IPR001343">
    <property type="entry name" value="Hemolysn_Ca-bd"/>
</dbReference>
<dbReference type="EMBL" id="BAABLV010000018">
    <property type="protein sequence ID" value="GAA4895317.1"/>
    <property type="molecule type" value="Genomic_DNA"/>
</dbReference>
<feature type="compositionally biased region" description="Polar residues" evidence="3">
    <location>
        <begin position="2197"/>
        <end position="2208"/>
    </location>
</feature>
<comment type="subcellular location">
    <subcellularLocation>
        <location evidence="1">Secreted</location>
    </subcellularLocation>
</comment>
<comment type="caution">
    <text evidence="5">The sequence shown here is derived from an EMBL/GenBank/DDBJ whole genome shotgun (WGS) entry which is preliminary data.</text>
</comment>
<dbReference type="InterPro" id="IPR013783">
    <property type="entry name" value="Ig-like_fold"/>
</dbReference>
<dbReference type="RefSeq" id="WP_345580179.1">
    <property type="nucleotide sequence ID" value="NZ_BAABLV010000018.1"/>
</dbReference>
<organism evidence="5 6">
    <name type="scientific">Tessaracoccus lubricantis</name>
    <dbReference type="NCBI Taxonomy" id="545543"/>
    <lineage>
        <taxon>Bacteria</taxon>
        <taxon>Bacillati</taxon>
        <taxon>Actinomycetota</taxon>
        <taxon>Actinomycetes</taxon>
        <taxon>Propionibacteriales</taxon>
        <taxon>Propionibacteriaceae</taxon>
        <taxon>Tessaracoccus</taxon>
    </lineage>
</organism>
<name>A0ABP9F7P9_9ACTN</name>
<protein>
    <recommendedName>
        <fullName evidence="7">Fibronectin type-III domain-containing protein</fullName>
    </recommendedName>
</protein>
<feature type="chain" id="PRO_5046297093" description="Fibronectin type-III domain-containing protein" evidence="4">
    <location>
        <begin position="25"/>
        <end position="3433"/>
    </location>
</feature>
<keyword evidence="6" id="KW-1185">Reference proteome</keyword>
<evidence type="ECO:0008006" key="7">
    <source>
        <dbReference type="Google" id="ProtNLM"/>
    </source>
</evidence>
<feature type="region of interest" description="Disordered" evidence="3">
    <location>
        <begin position="2175"/>
        <end position="2208"/>
    </location>
</feature>
<dbReference type="SUPFAM" id="SSF51120">
    <property type="entry name" value="beta-Roll"/>
    <property type="match status" value="8"/>
</dbReference>
<gene>
    <name evidence="5" type="ORF">GCM10025789_10970</name>
</gene>
<dbReference type="Pfam" id="PF00353">
    <property type="entry name" value="HemolysinCabind"/>
    <property type="match status" value="14"/>
</dbReference>
<evidence type="ECO:0000256" key="3">
    <source>
        <dbReference type="SAM" id="MobiDB-lite"/>
    </source>
</evidence>
<dbReference type="InterPro" id="IPR018511">
    <property type="entry name" value="Hemolysin-typ_Ca-bd_CS"/>
</dbReference>
<accession>A0ABP9F7P9</accession>
<dbReference type="Gene3D" id="2.150.10.10">
    <property type="entry name" value="Serralysin-like metalloprotease, C-terminal"/>
    <property type="match status" value="7"/>
</dbReference>
<keyword evidence="2" id="KW-0964">Secreted</keyword>
<evidence type="ECO:0000313" key="5">
    <source>
        <dbReference type="EMBL" id="GAA4895317.1"/>
    </source>
</evidence>
<dbReference type="InterPro" id="IPR050557">
    <property type="entry name" value="RTX_toxin/Mannuronan_C5-epim"/>
</dbReference>
<keyword evidence="4" id="KW-0732">Signal</keyword>
<feature type="region of interest" description="Disordered" evidence="3">
    <location>
        <begin position="2585"/>
        <end position="2658"/>
    </location>
</feature>
<sequence length="3433" mass="350602">MAWIIAIAVLVSGIFAASFNRAWAADPGVNTIKGFLSTNGTGNLAAWSKDLGKVGALALPLPLVTSSPGALLGSDDVIQKVVADTISAIDNFTELTTGEFDFTLPDGRSGTLFTDANQVGDGWRVDFRAAVNRTVSGLDLHLADDGAGIDLSVTAGVSAAVTAELKFSIQEDGAGGAWLVHDDAPATQTPRISIGVDGTLTANAKAAVGILGVTLTNSTLSVKHHTVATMNDPNNDGKLAFVGNQGELAATGSLEGLVQANLDVNSTSSVSGQFTLGADTSMTVPGFPTSVNATVAVNWADITQGTPSITTTGFDATLGRFQNMNLQNLADGLARVITAVTAIQQRKFDSGGGVLSGNLDLPFMRGTLADVVAIAGPLKDFLADNVWSDGDPARIGTPKFSSLQDLLTKLNASLDLGTVSWDSTNNKFVIPLEFEGTASGALDKAAEDLSGSTSTFTATTMTVAGSPWADMDLTGRRVVAGSSGGEIASNTANSITLTSEWTPEVPTGTVNWVISGPEERTGAISFADVLTNDDGAGILGANAEASAAVVSATHKATITVVLDLADPVTGAACAPADKAGQACPYETTVAGMKTTVDQWPMPTDRVMLRTGTTIYTADFPIESAIDLQARAGFFKVNIKGDLKVCRSTQNDTCSDTGTAPMVSMALKPIGDAQHDIRLSELVAMLVTAPGSVLTPSVKIRAKATATITVPELEGFVGNDVTFTLNWTDLADPDTIAFTAPNFSKLTSLDFSTDNPKALFNMVIKQLQTLVHNIAEADPGTGSAAYNTKLPGIGRSLRDLVLSDQANGDAGVTYGAKTLVDSTRTTAAAKFTEAMVGRAITVGTQVNMVESVSADGTTLTMVKNWDALPVAGTRYTARAALLDAVDWLVANNPDTIQDLVKQLNSRLGGTPLSVAYVPAAAPNPASLVLKVAWDRSYRTDTPIAVDLGALGDVVTVKAAGQAQASVTGSINVGVVVPLSTADPGFKVMQDSNISVHANASGEGVLTGSLGPLSLSLGDPSGAEGAQKAKVAVDLGMRIGVDGATANNPVDWATFLSSAGVKLNPTGMATQGVSCETGITTELMACANVPLFAKGVSDYSSVGALKVRLPRSSDLADLVPSGNLPAPDDALEQLDIPDDLAARIAAAVLDFSKFEHGLDSYLSMTELALRAASFEGKLPLVGKDLQQGADFLGRLRTTLKTTLGGLTTASPRAWVDELNATLAQKLTDAGLTAVTPEIGMECKLFLEPVTGLTAQAQPVPEAGAEGVGTYKYQVVAYQGPPDAKSETVPSAASAPVQQLALSATNTVALTWTAVEGAIGYKVLRSGPADGADFKFVADVTTTSYTDTGVASSEYDPVGEKPQRYDCPADQVKGVTLEMTVRDTVSAASRPLDIGIPGLSLKADPASGQSTVNVAAEFALHIKVGMNLDDGFYVATQDGWDVVDGTAVASPELGVELTVTMPAQLQAKLAFIGVDITPQGSTQVFGGHFKVDLKKPGQTGSCFEAGAALCSPSDSSRLTFADMATASPSAIFAISIGAAVTIDWDIVSRIEINGDKSLLPGVKVNFELGWTISADNDGGSLQASIGTPTIAFKDFAIDAGAVFAEILGPILEKVKSVTGPVQPIIDAIYAPLPVLSDVSKAAGGGDISLFTLAQTFSTLAGGPDLTMVKRITNVIALINAMPECTVSDCWIRLGSFNVDGASALNTSLTPDVAGDLITAPQPEADVLGKLNQASGKTVFSSGTATGSANEAGITFPIFQEPTKAFSLLMGGDVDLVKFDSGNLSLGFSFSQEFGPVYAPPPVLITLSGSASITARIRAGMDTYGIRKAIEMRDSANAGELVVSVLDGLYFDTNDENGKPLPVVTLKGEIAAGAMVSVVVASVGVEGGIGLTVGLFWNDPNNDGKFRLTEFVQALLINPLCLFTASGRVYLFLELNIKIGVSIFAVEFSVRLVELTLLDFTVKVDCSPPPPNVGGVVGDTLYVFTGKLGTDGYRGAPWGAKAGNDPEVIKVTQLHYAQTAADPTGANDNYDGVKVQMLGITREFHDPAITRVVVDGTNSPVGMKLTFSGEGKRQSETSAPDAPPPPTKVFDREVVVKGTSSADQITAGNGRARIDGAGGDDVITTVDTGKTLGSVVSDAWVAGGAGIDNITVGDGDDLVAGDATLAFTANTAALVTAKATDAESDPPDIPAGTVIDPASAKNPTTQAEGANTGNDVIRVGLGKNTVRGNAGDDTLSVTTNTPTLSSKGNILIGDNGSDKINGGAGNDAIFTGSVSMDLSDPLKADLLDVDGDGTTDVAPAGNRVNSGEGNDKVWGSTAVDFLTSGSLSSQSTQLVGGSANDVLVGGLGTDKLYGGPGDDYLSAEPATVGEPDANPHTIDGVVYGPLRTVTSVGLPAGATPSTKTLVGGYGNDHIYGGDGAALVYGDKFIAAQQCKAGTTVASDPVAETSPADAQDGNDFVIGGAGVDTVSAGGGHDRVQAGGGADLVCGQAGNDKLDGQGGDDHLWGGSGVDTAWGGDGADKVFGNAGNDVLYGGNHVDVIEGNDGDDWASGGHGDDLVVGGTRAAAKADGADQLFGDEGEDRLIGDNATATAPGVPVDLATTDQPSTLGGKDTIHGGDANDTAFGGLDDDTVFGDAGEDHLEGNNGSDVISGGTGHDMIAGGSWEQASAGVGRPDAGDRIYGDEGDDLIAGDNAIITAVPLAHTEAILVNRIGLGRTIVPLDLGDSPTAGTSGADEVHGGDGTDVVLGQGGHDRLIGNGGDDLIEGWAGSDWIEGNDGDDDLVGGSSWALSGSGDATVGQPDAADAVFGGDGDDALLGDNGRMTRPSAGQASVAALKRIGSVSGELVTARQITWFDLAAGGAATRYGDDRLSGGAGVDGVWGQDGNDVISGDGGGDYLEGNGGADTIRGDLAIGLGSAKTPGATVLTDPGWPGTPSTGTQLMGPAAADGQDDIVGGSSRRAHRDAGDTVEANGADDVVIGDNGTMLRVLQGMPGSLSEAVYTERYPIGGVPSTATAIRIADPASGEPTTRFCSSGGTTCEPVGAFGGDVIHGDDGDDGLWGQDGDDLIRGGNGNDEVYGELGSDELYGEAGDDAILGDRGGVKTTYLDGDRGPAEFTMSLNQPPAETFTGFRRGVLDRRIDLHNDTDGGAFLGTGGQVTIAHPGTTEGARDRIRGGLGSDVIDSGAGDDLVNGDSGGDRIFGGNGEDVLWGGRGCDPVADAATADCLTGGVFDPSSRGDNDRFVDLVFGGAGELDESKQDVIGSDIIDWAPRGGFANCVTADWPVDIGGQTVDPCAWFEMTDTTDTHTADDAQHHQGVDWLYGGLDRDVLQGDVTANGPNAGDRLMDTTGAYNLFSHCNAAYGGFNDLRIMSPDVRDFVHQIAWASGAGQVSTDVTTKGTSAFVETAMVYNTDMKRAAGPAYPNTPGHFDMPACAP</sequence>
<feature type="signal peptide" evidence="4">
    <location>
        <begin position="1"/>
        <end position="24"/>
    </location>
</feature>
<dbReference type="PANTHER" id="PTHR38340:SF1">
    <property type="entry name" value="S-LAYER PROTEIN"/>
    <property type="match status" value="1"/>
</dbReference>
<dbReference type="Proteomes" id="UP001501521">
    <property type="component" value="Unassembled WGS sequence"/>
</dbReference>
<evidence type="ECO:0000313" key="6">
    <source>
        <dbReference type="Proteomes" id="UP001501521"/>
    </source>
</evidence>
<proteinExistence type="predicted"/>
<dbReference type="PANTHER" id="PTHR38340">
    <property type="entry name" value="S-LAYER PROTEIN"/>
    <property type="match status" value="1"/>
</dbReference>